<dbReference type="InterPro" id="IPR010095">
    <property type="entry name" value="Cas12f1-like_TNB"/>
</dbReference>
<feature type="domain" description="Probable transposase IS891/IS1136/IS1341" evidence="8">
    <location>
        <begin position="167"/>
        <end position="286"/>
    </location>
</feature>
<evidence type="ECO:0000256" key="3">
    <source>
        <dbReference type="ARBA" id="ARBA00022723"/>
    </source>
</evidence>
<keyword evidence="3" id="KW-0479">Metal-binding</keyword>
<evidence type="ECO:0000313" key="12">
    <source>
        <dbReference type="Proteomes" id="UP000240419"/>
    </source>
</evidence>
<dbReference type="AlphaFoldDB" id="A0A2P7V502"/>
<dbReference type="Proteomes" id="UP000240419">
    <property type="component" value="Unassembled WGS sequence"/>
</dbReference>
<keyword evidence="5" id="KW-0238">DNA-binding</keyword>
<gene>
    <name evidence="11" type="ORF">C7R93_16395</name>
</gene>
<evidence type="ECO:0000259" key="9">
    <source>
        <dbReference type="Pfam" id="PF07282"/>
    </source>
</evidence>
<evidence type="ECO:0000259" key="8">
    <source>
        <dbReference type="Pfam" id="PF01385"/>
    </source>
</evidence>
<dbReference type="GO" id="GO:0006310">
    <property type="term" value="P:DNA recombination"/>
    <property type="evidence" value="ECO:0007669"/>
    <property type="project" value="UniProtKB-KW"/>
</dbReference>
<dbReference type="InterPro" id="IPR051491">
    <property type="entry name" value="Recombinase/Transposase-rel"/>
</dbReference>
<organism evidence="11 12">
    <name type="scientific">Brevibacillus fortis</name>
    <dbReference type="NCBI Taxonomy" id="2126352"/>
    <lineage>
        <taxon>Bacteria</taxon>
        <taxon>Bacillati</taxon>
        <taxon>Bacillota</taxon>
        <taxon>Bacilli</taxon>
        <taxon>Bacillales</taxon>
        <taxon>Paenibacillaceae</taxon>
        <taxon>Brevibacillus</taxon>
    </lineage>
</organism>
<evidence type="ECO:0000256" key="5">
    <source>
        <dbReference type="ARBA" id="ARBA00023125"/>
    </source>
</evidence>
<proteinExistence type="inferred from homology"/>
<dbReference type="PANTHER" id="PTHR36172">
    <property type="match status" value="1"/>
</dbReference>
<dbReference type="OrthoDB" id="56768at2"/>
<feature type="domain" description="Cas12f1-like TNB" evidence="9">
    <location>
        <begin position="299"/>
        <end position="364"/>
    </location>
</feature>
<evidence type="ECO:0000313" key="11">
    <source>
        <dbReference type="EMBL" id="PSJ94294.1"/>
    </source>
</evidence>
<feature type="coiled-coil region" evidence="7">
    <location>
        <begin position="196"/>
        <end position="223"/>
    </location>
</feature>
<dbReference type="Pfam" id="PF01385">
    <property type="entry name" value="OrfB_IS605"/>
    <property type="match status" value="1"/>
</dbReference>
<keyword evidence="12" id="KW-1185">Reference proteome</keyword>
<dbReference type="Pfam" id="PF07282">
    <property type="entry name" value="Cas12f1-like_TNB"/>
    <property type="match status" value="1"/>
</dbReference>
<dbReference type="Pfam" id="PF12323">
    <property type="entry name" value="HTH_OrfB_IS605"/>
    <property type="match status" value="1"/>
</dbReference>
<feature type="domain" description="Transposase putative helix-turn-helix" evidence="10">
    <location>
        <begin position="1"/>
        <end position="46"/>
    </location>
</feature>
<comment type="caution">
    <text evidence="11">The sequence shown here is derived from an EMBL/GenBank/DDBJ whole genome shotgun (WGS) entry which is preliminary data.</text>
</comment>
<keyword evidence="4" id="KW-0862">Zinc</keyword>
<sequence length="369" mass="43056">MILAKKVRLKPTPVQERQLWKSAGTARWAYNWTLAKQEENYRNGGKFLLDGDLRKELTQLKQTEEYWLYDVSNNITKQAVKDACDAYKKFFKKLADKPNFKSRRRSKPSFYNDNVKLKVKQNHVLIEKVGWVTTSEQLPTDVNYTMPRISFDGKYWYLSIGVEQEFIQPELSGESLGIDVGVKDLAVCSNGMTFKNINKTKVMKKAEKRLRRLQRKVSRKYEMNKEGSRFVKTCNIVKVEKHIRLLHRRLTNIRTNHSHQATSAIVKTKPSTVVMETLNIKGMMRNRHLSKAIAQQKLYEFKRQLQYKCEKYGIRFMEADKWYPSSKTCSDCGEVKKDLKLSDRIFKCVCGLEIDRDVNASINLAKLAS</sequence>
<dbReference type="RefSeq" id="WP_106839817.1">
    <property type="nucleotide sequence ID" value="NZ_JARMEZ010000040.1"/>
</dbReference>
<dbReference type="EMBL" id="PXZM01000024">
    <property type="protein sequence ID" value="PSJ94294.1"/>
    <property type="molecule type" value="Genomic_DNA"/>
</dbReference>
<evidence type="ECO:0000256" key="7">
    <source>
        <dbReference type="SAM" id="Coils"/>
    </source>
</evidence>
<dbReference type="InterPro" id="IPR001959">
    <property type="entry name" value="Transposase"/>
</dbReference>
<accession>A0A2P7V502</accession>
<keyword evidence="2" id="KW-0815">Transposition</keyword>
<keyword evidence="7" id="KW-0175">Coiled coil</keyword>
<keyword evidence="6" id="KW-0233">DNA recombination</keyword>
<evidence type="ECO:0000256" key="6">
    <source>
        <dbReference type="ARBA" id="ARBA00023172"/>
    </source>
</evidence>
<protein>
    <submittedName>
        <fullName evidence="11">Transposase</fullName>
    </submittedName>
</protein>
<dbReference type="GO" id="GO:0046872">
    <property type="term" value="F:metal ion binding"/>
    <property type="evidence" value="ECO:0007669"/>
    <property type="project" value="UniProtKB-KW"/>
</dbReference>
<evidence type="ECO:0000256" key="1">
    <source>
        <dbReference type="ARBA" id="ARBA00008761"/>
    </source>
</evidence>
<dbReference type="GO" id="GO:0003677">
    <property type="term" value="F:DNA binding"/>
    <property type="evidence" value="ECO:0007669"/>
    <property type="project" value="UniProtKB-KW"/>
</dbReference>
<dbReference type="NCBIfam" id="TIGR01766">
    <property type="entry name" value="IS200/IS605 family accessory protein TnpB-like domain"/>
    <property type="match status" value="1"/>
</dbReference>
<comment type="similarity">
    <text evidence="1">In the C-terminal section; belongs to the transposase 35 family.</text>
</comment>
<evidence type="ECO:0000256" key="4">
    <source>
        <dbReference type="ARBA" id="ARBA00022833"/>
    </source>
</evidence>
<evidence type="ECO:0000256" key="2">
    <source>
        <dbReference type="ARBA" id="ARBA00022578"/>
    </source>
</evidence>
<dbReference type="InterPro" id="IPR021027">
    <property type="entry name" value="Transposase_put_HTH"/>
</dbReference>
<reference evidence="11 12" key="1">
    <citation type="submission" date="2018-03" db="EMBL/GenBank/DDBJ databases">
        <title>Brevisbacillus phylogenomics.</title>
        <authorList>
            <person name="Dunlap C."/>
        </authorList>
    </citation>
    <scope>NUCLEOTIDE SEQUENCE [LARGE SCALE GENOMIC DNA]</scope>
    <source>
        <strain evidence="11 12">NRRL NRS-1210</strain>
    </source>
</reference>
<name>A0A2P7V502_9BACL</name>
<dbReference type="NCBIfam" id="NF040570">
    <property type="entry name" value="guided_TnpB"/>
    <property type="match status" value="1"/>
</dbReference>
<evidence type="ECO:0000259" key="10">
    <source>
        <dbReference type="Pfam" id="PF12323"/>
    </source>
</evidence>
<dbReference type="GO" id="GO:0032196">
    <property type="term" value="P:transposition"/>
    <property type="evidence" value="ECO:0007669"/>
    <property type="project" value="UniProtKB-KW"/>
</dbReference>
<dbReference type="PANTHER" id="PTHR36172:SF1">
    <property type="entry name" value="RESOLVASE-RELATED"/>
    <property type="match status" value="1"/>
</dbReference>